<comment type="subunit">
    <text evidence="8">Homodimer.</text>
</comment>
<feature type="region of interest" description="Disordered" evidence="9">
    <location>
        <begin position="554"/>
        <end position="659"/>
    </location>
</feature>
<sequence>MPLAIVYSDMADSVDVQGCVFGGNKFFIVQRVPQRSHYISLVESNGGRVVKLEAQADYLIADHMRHDAPAGSLSYKFLEEAIKQGQIPEDDSPFLAGRRKSANPVTTAAGPSKKSTRTPFTDDDDKLLYKWVNKADQEGLAIQGNTLYKVLAEHNPRHTYHSWRDRYVKVLSTRPPTGWKTYPDENLPTIDTPIADLPSTALPRSTAVRRSVTRSPSKPRVYIPFTQEDDEVLEAFVAMQARKGASLSGNAIYKELEARNPRHSYHSWRDRWIRHLSLREPLDEEEDDGPFEDNAIPDGENHISARLDPSPESPISKPPLKRSSFRIPPGASASVENSKNTTPRSGVTRPIVALKEKASKSTPQASIRDRAASQKEPVADPEPLTTASRPTISYPTTSRPAATSKNQANTPMARTRNVSSPVMSQQTSAQPHSLHTQPSTQVEAQGSREILRHRAVQADLEPQFHDDSTFTQEDYDNLLDAALDIQNVRVGRYQESWISWADFKKSHTAVEWRSFYERRVLPVVLQEEDDFELLETHGGGAWAEFWRNQGQPVTTLPHLKQDGVPERQPAPARSAEAAEESTPRVSRTESAKQNEEVDDVADPFIKVERTTATVSAKRKQQARESSVKEEPAPKRRRTATPPTAPHKSPTPVQTVPRPNADDVVSISSKVAPPLSHHSDEEEEVPEDQAAEQLRREMVENRDIRHQLTRANLARIQAETGLAEKKAVDIEQDNENDDQPGFADYLASMLPQGMKDKILQTSETHDHQLNQDDEIDEDDEDTVMHNNQQDQREYDPALLEIDPNLDNPSYNSSAEYRANNPSIHLDAPQTQPWEVSSALSASQQRNQRLSTQAIYEAETQSFDAEIPLPPLDLGVQTQHYAVANTDSQILSAGEMWPWIDAQISAGYTEDAVIAALRKTSFNPKLAVMVLEAGEEEADVAGVWTEEEDIIVEGSDARAIRRLEVKHGKGSAMARLKFLSDWRRDKEIAEMGEEEAD</sequence>
<feature type="region of interest" description="Disordered" evidence="9">
    <location>
        <begin position="671"/>
        <end position="691"/>
    </location>
</feature>
<dbReference type="GO" id="GO:0070187">
    <property type="term" value="C:shelterin complex"/>
    <property type="evidence" value="ECO:0007669"/>
    <property type="project" value="TreeGrafter"/>
</dbReference>
<dbReference type="InterPro" id="IPR038104">
    <property type="entry name" value="Rap1_C_sf"/>
</dbReference>
<dbReference type="Pfam" id="PF08914">
    <property type="entry name" value="Myb_Rap1"/>
    <property type="match status" value="2"/>
</dbReference>
<gene>
    <name evidence="13" type="ORF">AWRI4619_LOCUS4771</name>
</gene>
<feature type="domain" description="TERF2-interacting telomeric protein 1 Myb" evidence="10">
    <location>
        <begin position="225"/>
        <end position="278"/>
    </location>
</feature>
<evidence type="ECO:0000256" key="1">
    <source>
        <dbReference type="ARBA" id="ARBA00010467"/>
    </source>
</evidence>
<comment type="similarity">
    <text evidence="1 8">Belongs to the RAP1 family.</text>
</comment>
<comment type="subcellular location">
    <subcellularLocation>
        <location evidence="8">Nucleus</location>
    </subcellularLocation>
    <subcellularLocation>
        <location evidence="8">Chromosome</location>
        <location evidence="8">Telomere</location>
    </subcellularLocation>
</comment>
<dbReference type="AlphaFoldDB" id="A0A9N8JGP6"/>
<dbReference type="InterPro" id="IPR015010">
    <property type="entry name" value="TERF2IP_Myb"/>
</dbReference>
<dbReference type="Gene3D" id="1.10.10.60">
    <property type="entry name" value="Homeodomain-like"/>
    <property type="match status" value="2"/>
</dbReference>
<feature type="domain" description="BRCT" evidence="12">
    <location>
        <begin position="20"/>
        <end position="88"/>
    </location>
</feature>
<keyword evidence="7 8" id="KW-0539">Nucleus</keyword>
<reference evidence="13" key="1">
    <citation type="submission" date="2020-06" db="EMBL/GenBank/DDBJ databases">
        <authorList>
            <person name="Onetto C."/>
        </authorList>
    </citation>
    <scope>NUCLEOTIDE SEQUENCE</scope>
</reference>
<evidence type="ECO:0000259" key="10">
    <source>
        <dbReference type="Pfam" id="PF08914"/>
    </source>
</evidence>
<feature type="region of interest" description="Disordered" evidence="9">
    <location>
        <begin position="283"/>
        <end position="444"/>
    </location>
</feature>
<feature type="compositionally biased region" description="Basic and acidic residues" evidence="9">
    <location>
        <begin position="586"/>
        <end position="595"/>
    </location>
</feature>
<evidence type="ECO:0000256" key="4">
    <source>
        <dbReference type="ARBA" id="ARBA00023015"/>
    </source>
</evidence>
<comment type="function">
    <text evidence="8">Involved in the regulation of telomere length, clustering and has a specific role in telomere position effect (TPE).</text>
</comment>
<dbReference type="GO" id="GO:0010833">
    <property type="term" value="P:telomere maintenance via telomere lengthening"/>
    <property type="evidence" value="ECO:0007669"/>
    <property type="project" value="UniProtKB-UniRule"/>
</dbReference>
<evidence type="ECO:0000256" key="7">
    <source>
        <dbReference type="ARBA" id="ARBA00023242"/>
    </source>
</evidence>
<feature type="compositionally biased region" description="Polar residues" evidence="9">
    <location>
        <begin position="334"/>
        <end position="345"/>
    </location>
</feature>
<feature type="domain" description="TERF2-interacting telomeric protein 1 Myb" evidence="10">
    <location>
        <begin position="120"/>
        <end position="175"/>
    </location>
</feature>
<keyword evidence="2 8" id="KW-0158">Chromosome</keyword>
<feature type="compositionally biased region" description="Polar residues" evidence="9">
    <location>
        <begin position="385"/>
        <end position="444"/>
    </location>
</feature>
<evidence type="ECO:0000256" key="3">
    <source>
        <dbReference type="ARBA" id="ARBA00022895"/>
    </source>
</evidence>
<comment type="caution">
    <text evidence="13">The sequence shown here is derived from an EMBL/GenBank/DDBJ whole genome shotgun (WGS) entry which is preliminary data.</text>
</comment>
<evidence type="ECO:0000256" key="2">
    <source>
        <dbReference type="ARBA" id="ARBA00022454"/>
    </source>
</evidence>
<dbReference type="Gene3D" id="1.10.10.2170">
    <property type="match status" value="1"/>
</dbReference>
<dbReference type="GO" id="GO:0031848">
    <property type="term" value="P:protection from non-homologous end joining at telomere"/>
    <property type="evidence" value="ECO:0007669"/>
    <property type="project" value="TreeGrafter"/>
</dbReference>
<evidence type="ECO:0000256" key="5">
    <source>
        <dbReference type="ARBA" id="ARBA00023159"/>
    </source>
</evidence>
<keyword evidence="5" id="KW-0010">Activator</keyword>
<evidence type="ECO:0000313" key="13">
    <source>
        <dbReference type="EMBL" id="CAD0087653.1"/>
    </source>
</evidence>
<dbReference type="InterPro" id="IPR021661">
    <property type="entry name" value="Rap1_C"/>
</dbReference>
<dbReference type="CDD" id="cd11655">
    <property type="entry name" value="rap1_myb-like"/>
    <property type="match status" value="2"/>
</dbReference>
<dbReference type="Pfam" id="PF11626">
    <property type="entry name" value="Rap1_C"/>
    <property type="match status" value="1"/>
</dbReference>
<accession>A0A9N8JGP6</accession>
<dbReference type="SUPFAM" id="SSF46689">
    <property type="entry name" value="Homeodomain-like"/>
    <property type="match status" value="2"/>
</dbReference>
<evidence type="ECO:0000256" key="6">
    <source>
        <dbReference type="ARBA" id="ARBA00023163"/>
    </source>
</evidence>
<feature type="compositionally biased region" description="Basic and acidic residues" evidence="9">
    <location>
        <begin position="621"/>
        <end position="633"/>
    </location>
</feature>
<keyword evidence="14" id="KW-1185">Reference proteome</keyword>
<dbReference type="InterPro" id="IPR001357">
    <property type="entry name" value="BRCT_dom"/>
</dbReference>
<evidence type="ECO:0000259" key="11">
    <source>
        <dbReference type="Pfam" id="PF11626"/>
    </source>
</evidence>
<dbReference type="PANTHER" id="PTHR16466:SF6">
    <property type="entry name" value="TELOMERIC REPEAT-BINDING FACTOR 2-INTERACTING PROTEIN 1"/>
    <property type="match status" value="1"/>
</dbReference>
<evidence type="ECO:0000259" key="12">
    <source>
        <dbReference type="Pfam" id="PF16589"/>
    </source>
</evidence>
<dbReference type="EMBL" id="CAIJEN010000006">
    <property type="protein sequence ID" value="CAD0087653.1"/>
    <property type="molecule type" value="Genomic_DNA"/>
</dbReference>
<keyword evidence="4" id="KW-0805">Transcription regulation</keyword>
<dbReference type="InterPro" id="IPR039595">
    <property type="entry name" value="TE2IP/Rap1"/>
</dbReference>
<proteinExistence type="inferred from homology"/>
<feature type="compositionally biased region" description="Acidic residues" evidence="9">
    <location>
        <begin position="680"/>
        <end position="689"/>
    </location>
</feature>
<keyword evidence="6" id="KW-0804">Transcription</keyword>
<feature type="compositionally biased region" description="Low complexity" evidence="9">
    <location>
        <begin position="566"/>
        <end position="575"/>
    </location>
</feature>
<evidence type="ECO:0000313" key="14">
    <source>
        <dbReference type="Proteomes" id="UP000716446"/>
    </source>
</evidence>
<organism evidence="13 14">
    <name type="scientific">Aureobasidium vineae</name>
    <dbReference type="NCBI Taxonomy" id="2773715"/>
    <lineage>
        <taxon>Eukaryota</taxon>
        <taxon>Fungi</taxon>
        <taxon>Dikarya</taxon>
        <taxon>Ascomycota</taxon>
        <taxon>Pezizomycotina</taxon>
        <taxon>Dothideomycetes</taxon>
        <taxon>Dothideomycetidae</taxon>
        <taxon>Dothideales</taxon>
        <taxon>Saccotheciaceae</taxon>
        <taxon>Aureobasidium</taxon>
    </lineage>
</organism>
<dbReference type="GO" id="GO:0042162">
    <property type="term" value="F:telomeric DNA binding"/>
    <property type="evidence" value="ECO:0007669"/>
    <property type="project" value="TreeGrafter"/>
</dbReference>
<dbReference type="PANTHER" id="PTHR16466">
    <property type="entry name" value="TELOMERE REPEAT-BINDING FACTOR 2-INTERACTING PROTEIN 1"/>
    <property type="match status" value="1"/>
</dbReference>
<evidence type="ECO:0000256" key="9">
    <source>
        <dbReference type="SAM" id="MobiDB-lite"/>
    </source>
</evidence>
<dbReference type="Proteomes" id="UP000716446">
    <property type="component" value="Unassembled WGS sequence"/>
</dbReference>
<keyword evidence="3 8" id="KW-0779">Telomere</keyword>
<dbReference type="Pfam" id="PF16589">
    <property type="entry name" value="BRCT_2"/>
    <property type="match status" value="1"/>
</dbReference>
<feature type="region of interest" description="Disordered" evidence="9">
    <location>
        <begin position="89"/>
        <end position="119"/>
    </location>
</feature>
<name>A0A9N8JGP6_9PEZI</name>
<protein>
    <recommendedName>
        <fullName evidence="8">DNA-binding protein RAP1</fullName>
    </recommendedName>
</protein>
<evidence type="ECO:0000256" key="8">
    <source>
        <dbReference type="RuleBase" id="RU367107"/>
    </source>
</evidence>
<dbReference type="InterPro" id="IPR009057">
    <property type="entry name" value="Homeodomain-like_sf"/>
</dbReference>
<feature type="domain" description="TRF2-interacting telomeric protein/Rap1 C-terminal" evidence="11">
    <location>
        <begin position="902"/>
        <end position="977"/>
    </location>
</feature>